<reference evidence="3" key="1">
    <citation type="journal article" date="2020" name="mSystems">
        <title>Genome- and Community-Level Interaction Insights into Carbon Utilization and Element Cycling Functions of Hydrothermarchaeota in Hydrothermal Sediment.</title>
        <authorList>
            <person name="Zhou Z."/>
            <person name="Liu Y."/>
            <person name="Xu W."/>
            <person name="Pan J."/>
            <person name="Luo Z.H."/>
            <person name="Li M."/>
        </authorList>
    </citation>
    <scope>NUCLEOTIDE SEQUENCE [LARGE SCALE GENOMIC DNA]</scope>
    <source>
        <strain evidence="3">SpSt-289</strain>
    </source>
</reference>
<dbReference type="Gene3D" id="3.30.360.10">
    <property type="entry name" value="Dihydrodipicolinate Reductase, domain 2"/>
    <property type="match status" value="1"/>
</dbReference>
<accession>A0A7C1FGQ9</accession>
<dbReference type="EMBL" id="DSMG01000001">
    <property type="protein sequence ID" value="HDX29874.1"/>
    <property type="molecule type" value="Genomic_DNA"/>
</dbReference>
<dbReference type="Pfam" id="PF22725">
    <property type="entry name" value="GFO_IDH_MocA_C3"/>
    <property type="match status" value="1"/>
</dbReference>
<evidence type="ECO:0000313" key="3">
    <source>
        <dbReference type="EMBL" id="HDX29874.1"/>
    </source>
</evidence>
<feature type="domain" description="Gfo/Idh/MocA-like oxidoreductase N-terminal" evidence="1">
    <location>
        <begin position="15"/>
        <end position="130"/>
    </location>
</feature>
<dbReference type="SUPFAM" id="SSF51735">
    <property type="entry name" value="NAD(P)-binding Rossmann-fold domains"/>
    <property type="match status" value="1"/>
</dbReference>
<protein>
    <submittedName>
        <fullName evidence="3">Gfo/Idh/MocA family oxidoreductase</fullName>
    </submittedName>
</protein>
<dbReference type="PANTHER" id="PTHR43377">
    <property type="entry name" value="BILIVERDIN REDUCTASE A"/>
    <property type="match status" value="1"/>
</dbReference>
<gene>
    <name evidence="3" type="ORF">ENQ20_00085</name>
</gene>
<evidence type="ECO:0000259" key="1">
    <source>
        <dbReference type="Pfam" id="PF01408"/>
    </source>
</evidence>
<dbReference type="SUPFAM" id="SSF55347">
    <property type="entry name" value="Glyceraldehyde-3-phosphate dehydrogenase-like, C-terminal domain"/>
    <property type="match status" value="1"/>
</dbReference>
<feature type="domain" description="GFO/IDH/MocA-like oxidoreductase" evidence="2">
    <location>
        <begin position="139"/>
        <end position="246"/>
    </location>
</feature>
<organism evidence="3">
    <name type="scientific">Caldilinea aerophila</name>
    <dbReference type="NCBI Taxonomy" id="133453"/>
    <lineage>
        <taxon>Bacteria</taxon>
        <taxon>Bacillati</taxon>
        <taxon>Chloroflexota</taxon>
        <taxon>Caldilineae</taxon>
        <taxon>Caldilineales</taxon>
        <taxon>Caldilineaceae</taxon>
        <taxon>Caldilinea</taxon>
    </lineage>
</organism>
<dbReference type="GO" id="GO:0000166">
    <property type="term" value="F:nucleotide binding"/>
    <property type="evidence" value="ECO:0007669"/>
    <property type="project" value="InterPro"/>
</dbReference>
<proteinExistence type="predicted"/>
<dbReference type="AlphaFoldDB" id="A0A7C1FGQ9"/>
<dbReference type="Pfam" id="PF01408">
    <property type="entry name" value="GFO_IDH_MocA"/>
    <property type="match status" value="1"/>
</dbReference>
<dbReference type="InterPro" id="IPR051450">
    <property type="entry name" value="Gfo/Idh/MocA_Oxidoreductases"/>
</dbReference>
<dbReference type="InterPro" id="IPR055170">
    <property type="entry name" value="GFO_IDH_MocA-like_dom"/>
</dbReference>
<sequence>MTTQTSSSQTIQPPVTVIGCGHWGKNLVRNLHHLGALYSVCDTTEQGRATASTLAPECQIFDDPENVLRDSNVAGVVIATPAETHYSLAKRALLAGKDVFVEKPLALTYEHGSELVRLAERNGRILMVGHVLEHHPGILTLRRLIDQGELGKVYYIYSNRLSLGKVRREENILWSFAPHDIAVILRLLGSMPFEVVACGGAYLQPNIADVTVTNLLFDNGVRAHIYVSWLHPFKEQRLVVIGSRKMASFDDVNKRLVLYDQRVEWQEGQPMPVRHDGVEVPYAQDEPLRLECEAFLRAITTREPPLTDGASGLRVLRVLQAAQRSLVTNGQPVHLPIETF</sequence>
<evidence type="ECO:0000259" key="2">
    <source>
        <dbReference type="Pfam" id="PF22725"/>
    </source>
</evidence>
<dbReference type="Gene3D" id="3.40.50.720">
    <property type="entry name" value="NAD(P)-binding Rossmann-like Domain"/>
    <property type="match status" value="1"/>
</dbReference>
<dbReference type="InterPro" id="IPR036291">
    <property type="entry name" value="NAD(P)-bd_dom_sf"/>
</dbReference>
<comment type="caution">
    <text evidence="3">The sequence shown here is derived from an EMBL/GenBank/DDBJ whole genome shotgun (WGS) entry which is preliminary data.</text>
</comment>
<name>A0A7C1FGQ9_9CHLR</name>
<dbReference type="PANTHER" id="PTHR43377:SF6">
    <property type="entry name" value="GFO_IDH_MOCA-LIKE OXIDOREDUCTASE N-TERMINAL DOMAIN-CONTAINING PROTEIN"/>
    <property type="match status" value="1"/>
</dbReference>
<dbReference type="InterPro" id="IPR000683">
    <property type="entry name" value="Gfo/Idh/MocA-like_OxRdtase_N"/>
</dbReference>